<comment type="caution">
    <text evidence="1">The sequence shown here is derived from an EMBL/GenBank/DDBJ whole genome shotgun (WGS) entry which is preliminary data.</text>
</comment>
<dbReference type="AlphaFoldDB" id="A0A4Z1CGR7"/>
<dbReference type="RefSeq" id="WP_135839651.1">
    <property type="nucleotide sequence ID" value="NZ_SRRO01000001.1"/>
</dbReference>
<dbReference type="EMBL" id="SRRO01000001">
    <property type="protein sequence ID" value="TGN65148.1"/>
    <property type="molecule type" value="Genomic_DNA"/>
</dbReference>
<sequence length="224" mass="24493">MSSARDSEDAAGELGRWIDARTIELLEDLEEHWGGRFDEARVRELVMAYLGLRGSTEAPSEEDRFSLLNGAAMALLGDEYRPPSPTSEFSAPVDLHAGFNALASLSIAARDWHRHHAEVPDAERLQATLVHIQTWIDALADTCFELADQLERRLASDQGEFDDSVLVTAQVATTSADLLDPVADRAELEYLDTDGSEDQWAAAAAVCARLRSSVDDLRQATAAP</sequence>
<keyword evidence="2" id="KW-1185">Reference proteome</keyword>
<accession>A0A4Z1CGR7</accession>
<proteinExistence type="predicted"/>
<evidence type="ECO:0000313" key="1">
    <source>
        <dbReference type="EMBL" id="TGN65148.1"/>
    </source>
</evidence>
<name>A0A4Z1CGR7_9ACTN</name>
<organism evidence="1 2">
    <name type="scientific">Nocardioides eburneiflavus</name>
    <dbReference type="NCBI Taxonomy" id="2518372"/>
    <lineage>
        <taxon>Bacteria</taxon>
        <taxon>Bacillati</taxon>
        <taxon>Actinomycetota</taxon>
        <taxon>Actinomycetes</taxon>
        <taxon>Propionibacteriales</taxon>
        <taxon>Nocardioidaceae</taxon>
        <taxon>Nocardioides</taxon>
    </lineage>
</organism>
<protein>
    <submittedName>
        <fullName evidence="1">Uncharacterized protein</fullName>
    </submittedName>
</protein>
<reference evidence="1 2" key="1">
    <citation type="submission" date="2019-04" db="EMBL/GenBank/DDBJ databases">
        <title>Three New Species of Nocardioides, Nocardioides euryhalodurans sp. nov., Nocardioides seonyuensis sp. nov. and Nocardioides eburneoflavus sp. nov. Isolated from Soil.</title>
        <authorList>
            <person name="Roh S.G."/>
            <person name="Lee C."/>
            <person name="Kim M.-K."/>
            <person name="Kim S.B."/>
        </authorList>
    </citation>
    <scope>NUCLEOTIDE SEQUENCE [LARGE SCALE GENOMIC DNA]</scope>
    <source>
        <strain evidence="1 2">MMS17-SY213</strain>
    </source>
</reference>
<gene>
    <name evidence="1" type="ORF">EXE59_15145</name>
</gene>
<dbReference type="Proteomes" id="UP000297496">
    <property type="component" value="Unassembled WGS sequence"/>
</dbReference>
<evidence type="ECO:0000313" key="2">
    <source>
        <dbReference type="Proteomes" id="UP000297496"/>
    </source>
</evidence>